<dbReference type="KEGG" id="ngr:NAEGRDRAFT_69611"/>
<dbReference type="OMA" id="KHIENNC"/>
<dbReference type="InterPro" id="IPR057357">
    <property type="entry name" value="Znf-C2H2_ZFAND2A/B"/>
</dbReference>
<dbReference type="Pfam" id="PF25327">
    <property type="entry name" value="UBL_ZFAND1"/>
    <property type="match status" value="1"/>
</dbReference>
<keyword evidence="2" id="KW-0677">Repeat</keyword>
<dbReference type="STRING" id="5762.D2VL00"/>
<dbReference type="InterPro" id="IPR035896">
    <property type="entry name" value="AN1-like_Znf"/>
</dbReference>
<evidence type="ECO:0000259" key="6">
    <source>
        <dbReference type="PROSITE" id="PS51039"/>
    </source>
</evidence>
<sequence length="322" mass="35652">MTEFYDLGAHCCFDGCHEKDFLPFKCTHCGKTFCLNHRSFDAHKCSYLQEQGVVAPFCPLCNQVLPFRASERENPNDVVERHISSGKCPAMNQNASKQPTSSLSSAEMCALGGCGQKSIIKCKGCNKSFCVEHRLDFDHNCDSLKKQKSRSGGSSSIGPFNIKSGSSVPITANKWKGQRKDAGKLLSNQFQNKPLFPVGQSSIATQDRYFLDVYFPINNQIQPIHMFFSKTWSVGKVLDKIAEQGKVKNNNSTELDLSKRLNLFNFDGVKLPTDKKLSELPPSLLKSRDGIILEYGEALDPTVIDQTLKDISEGSSSGCLIC</sequence>
<dbReference type="InterPro" id="IPR057358">
    <property type="entry name" value="UBL_ZFAND1-like"/>
</dbReference>
<dbReference type="PANTHER" id="PTHR14677">
    <property type="entry name" value="ARSENITE INDUCUBLE RNA ASSOCIATED PROTEIN AIP-1-RELATED"/>
    <property type="match status" value="1"/>
</dbReference>
<dbReference type="GeneID" id="8851755"/>
<keyword evidence="1" id="KW-0479">Metal-binding</keyword>
<dbReference type="eggNOG" id="KOG3183">
    <property type="taxonomic scope" value="Eukaryota"/>
</dbReference>
<organism evidence="8">
    <name type="scientific">Naegleria gruberi</name>
    <name type="common">Amoeba</name>
    <dbReference type="NCBI Taxonomy" id="5762"/>
    <lineage>
        <taxon>Eukaryota</taxon>
        <taxon>Discoba</taxon>
        <taxon>Heterolobosea</taxon>
        <taxon>Tetramitia</taxon>
        <taxon>Eutetramitia</taxon>
        <taxon>Vahlkampfiidae</taxon>
        <taxon>Naegleria</taxon>
    </lineage>
</organism>
<evidence type="ECO:0000313" key="7">
    <source>
        <dbReference type="EMBL" id="EFC42534.1"/>
    </source>
</evidence>
<evidence type="ECO:0000256" key="5">
    <source>
        <dbReference type="PROSITE-ProRule" id="PRU00449"/>
    </source>
</evidence>
<dbReference type="SMART" id="SM00154">
    <property type="entry name" value="ZnF_AN1"/>
    <property type="match status" value="2"/>
</dbReference>
<dbReference type="SUPFAM" id="SSF118310">
    <property type="entry name" value="AN1-like Zinc finger"/>
    <property type="match status" value="2"/>
</dbReference>
<evidence type="ECO:0000256" key="1">
    <source>
        <dbReference type="ARBA" id="ARBA00022723"/>
    </source>
</evidence>
<keyword evidence="4" id="KW-0862">Zinc</keyword>
<dbReference type="PROSITE" id="PS51039">
    <property type="entry name" value="ZF_AN1"/>
    <property type="match status" value="1"/>
</dbReference>
<accession>D2VL00</accession>
<dbReference type="Pfam" id="PF25403">
    <property type="entry name" value="zf-C2H2_ZFAND2"/>
    <property type="match status" value="1"/>
</dbReference>
<protein>
    <submittedName>
        <fullName evidence="7">Predicted protein</fullName>
    </submittedName>
</protein>
<dbReference type="OrthoDB" id="431929at2759"/>
<dbReference type="GO" id="GO:0005737">
    <property type="term" value="C:cytoplasm"/>
    <property type="evidence" value="ECO:0007669"/>
    <property type="project" value="TreeGrafter"/>
</dbReference>
<dbReference type="InParanoid" id="D2VL00"/>
<dbReference type="InterPro" id="IPR000058">
    <property type="entry name" value="Znf_AN1"/>
</dbReference>
<dbReference type="AlphaFoldDB" id="D2VL00"/>
<feature type="domain" description="AN1-type" evidence="6">
    <location>
        <begin position="5"/>
        <end position="53"/>
    </location>
</feature>
<proteinExistence type="predicted"/>
<keyword evidence="8" id="KW-1185">Reference proteome</keyword>
<dbReference type="Proteomes" id="UP000006671">
    <property type="component" value="Unassembled WGS sequence"/>
</dbReference>
<evidence type="ECO:0000256" key="4">
    <source>
        <dbReference type="ARBA" id="ARBA00022833"/>
    </source>
</evidence>
<evidence type="ECO:0000313" key="8">
    <source>
        <dbReference type="Proteomes" id="UP000006671"/>
    </source>
</evidence>
<keyword evidence="3 5" id="KW-0863">Zinc-finger</keyword>
<gene>
    <name evidence="7" type="ORF">NAEGRDRAFT_69611</name>
</gene>
<dbReference type="PANTHER" id="PTHR14677:SF20">
    <property type="entry name" value="ZINC FINGER AN1-TYPE CONTAINING 2A-RELATED"/>
    <property type="match status" value="1"/>
</dbReference>
<dbReference type="Gene3D" id="4.10.1110.10">
    <property type="entry name" value="AN1-like Zinc finger"/>
    <property type="match status" value="2"/>
</dbReference>
<dbReference type="Pfam" id="PF01428">
    <property type="entry name" value="zf-AN1"/>
    <property type="match status" value="2"/>
</dbReference>
<reference evidence="7 8" key="1">
    <citation type="journal article" date="2010" name="Cell">
        <title>The genome of Naegleria gruberi illuminates early eukaryotic versatility.</title>
        <authorList>
            <person name="Fritz-Laylin L.K."/>
            <person name="Prochnik S.E."/>
            <person name="Ginger M.L."/>
            <person name="Dacks J.B."/>
            <person name="Carpenter M.L."/>
            <person name="Field M.C."/>
            <person name="Kuo A."/>
            <person name="Paredez A."/>
            <person name="Chapman J."/>
            <person name="Pham J."/>
            <person name="Shu S."/>
            <person name="Neupane R."/>
            <person name="Cipriano M."/>
            <person name="Mancuso J."/>
            <person name="Tu H."/>
            <person name="Salamov A."/>
            <person name="Lindquist E."/>
            <person name="Shapiro H."/>
            <person name="Lucas S."/>
            <person name="Grigoriev I.V."/>
            <person name="Cande W.Z."/>
            <person name="Fulton C."/>
            <person name="Rokhsar D.S."/>
            <person name="Dawson S.C."/>
        </authorList>
    </citation>
    <scope>NUCLEOTIDE SEQUENCE [LARGE SCALE GENOMIC DNA]</scope>
    <source>
        <strain evidence="7 8">NEG-M</strain>
    </source>
</reference>
<dbReference type="EMBL" id="GG738879">
    <property type="protein sequence ID" value="EFC42534.1"/>
    <property type="molecule type" value="Genomic_DNA"/>
</dbReference>
<dbReference type="RefSeq" id="XP_002675278.1">
    <property type="nucleotide sequence ID" value="XM_002675232.1"/>
</dbReference>
<dbReference type="VEuPathDB" id="AmoebaDB:NAEGRDRAFT_69611"/>
<name>D2VL00_NAEGR</name>
<evidence type="ECO:0000256" key="2">
    <source>
        <dbReference type="ARBA" id="ARBA00022737"/>
    </source>
</evidence>
<dbReference type="GO" id="GO:0008270">
    <property type="term" value="F:zinc ion binding"/>
    <property type="evidence" value="ECO:0007669"/>
    <property type="project" value="UniProtKB-KW"/>
</dbReference>
<evidence type="ECO:0000256" key="3">
    <source>
        <dbReference type="ARBA" id="ARBA00022771"/>
    </source>
</evidence>